<proteinExistence type="predicted"/>
<keyword evidence="2" id="KW-1185">Reference proteome</keyword>
<dbReference type="EMBL" id="MU268274">
    <property type="protein sequence ID" value="KAH7905094.1"/>
    <property type="molecule type" value="Genomic_DNA"/>
</dbReference>
<dbReference type="Proteomes" id="UP000790377">
    <property type="component" value="Unassembled WGS sequence"/>
</dbReference>
<accession>A0ACB7ZVA4</accession>
<evidence type="ECO:0000313" key="1">
    <source>
        <dbReference type="EMBL" id="KAH7905094.1"/>
    </source>
</evidence>
<gene>
    <name evidence="1" type="ORF">BJ138DRAFT_1138370</name>
</gene>
<evidence type="ECO:0000313" key="2">
    <source>
        <dbReference type="Proteomes" id="UP000790377"/>
    </source>
</evidence>
<organism evidence="1 2">
    <name type="scientific">Hygrophoropsis aurantiaca</name>
    <dbReference type="NCBI Taxonomy" id="72124"/>
    <lineage>
        <taxon>Eukaryota</taxon>
        <taxon>Fungi</taxon>
        <taxon>Dikarya</taxon>
        <taxon>Basidiomycota</taxon>
        <taxon>Agaricomycotina</taxon>
        <taxon>Agaricomycetes</taxon>
        <taxon>Agaricomycetidae</taxon>
        <taxon>Boletales</taxon>
        <taxon>Coniophorineae</taxon>
        <taxon>Hygrophoropsidaceae</taxon>
        <taxon>Hygrophoropsis</taxon>
    </lineage>
</organism>
<protein>
    <submittedName>
        <fullName evidence="1">Uncharacterized protein</fullName>
    </submittedName>
</protein>
<name>A0ACB7ZVA4_9AGAM</name>
<sequence length="223" mass="24926">MVLVEEYITGSGTDATGWICSECYRTLIADTLPKYALANNLWVGAVPHQLAVLTLPEELLISRHFPRCYIVKLHPKASYAANPDHLQRGIIGNVTLYNMNTDAIAGMLEGQLLPQPAATLASVLAVTYVGTKILPKQWLKSTFRVRRRIVYEALIWLKAHNPLYADINISVERLEALPEDDVPDEITSVMRHEKDEEAAKRESAGYVNDDDSEEIIDGEPINE</sequence>
<reference evidence="1" key="1">
    <citation type="journal article" date="2021" name="New Phytol.">
        <title>Evolutionary innovations through gain and loss of genes in the ectomycorrhizal Boletales.</title>
        <authorList>
            <person name="Wu G."/>
            <person name="Miyauchi S."/>
            <person name="Morin E."/>
            <person name="Kuo A."/>
            <person name="Drula E."/>
            <person name="Varga T."/>
            <person name="Kohler A."/>
            <person name="Feng B."/>
            <person name="Cao Y."/>
            <person name="Lipzen A."/>
            <person name="Daum C."/>
            <person name="Hundley H."/>
            <person name="Pangilinan J."/>
            <person name="Johnson J."/>
            <person name="Barry K."/>
            <person name="LaButti K."/>
            <person name="Ng V."/>
            <person name="Ahrendt S."/>
            <person name="Min B."/>
            <person name="Choi I.G."/>
            <person name="Park H."/>
            <person name="Plett J.M."/>
            <person name="Magnuson J."/>
            <person name="Spatafora J.W."/>
            <person name="Nagy L.G."/>
            <person name="Henrissat B."/>
            <person name="Grigoriev I.V."/>
            <person name="Yang Z.L."/>
            <person name="Xu J."/>
            <person name="Martin F.M."/>
        </authorList>
    </citation>
    <scope>NUCLEOTIDE SEQUENCE</scope>
    <source>
        <strain evidence="1">ATCC 28755</strain>
    </source>
</reference>
<comment type="caution">
    <text evidence="1">The sequence shown here is derived from an EMBL/GenBank/DDBJ whole genome shotgun (WGS) entry which is preliminary data.</text>
</comment>